<dbReference type="PANTHER" id="PTHR15090">
    <property type="entry name" value="SEQUESTOSOME 1-RELATED"/>
    <property type="match status" value="1"/>
</dbReference>
<dbReference type="PROSITE" id="PS50135">
    <property type="entry name" value="ZF_ZZ_2"/>
    <property type="match status" value="2"/>
</dbReference>
<name>A0A0N5AA51_9BILA</name>
<evidence type="ECO:0000259" key="5">
    <source>
        <dbReference type="PROSITE" id="PS50135"/>
    </source>
</evidence>
<keyword evidence="1" id="KW-0479">Metal-binding</keyword>
<protein>
    <submittedName>
        <fullName evidence="7">ZZ-type domain-containing protein</fullName>
    </submittedName>
</protein>
<reference evidence="7" key="1">
    <citation type="submission" date="2017-02" db="UniProtKB">
        <authorList>
            <consortium name="WormBaseParasite"/>
        </authorList>
    </citation>
    <scope>IDENTIFICATION</scope>
</reference>
<dbReference type="STRING" id="451379.A0A0N5AA51"/>
<evidence type="ECO:0000256" key="2">
    <source>
        <dbReference type="ARBA" id="ARBA00022771"/>
    </source>
</evidence>
<proteinExistence type="predicted"/>
<dbReference type="PROSITE" id="PS01357">
    <property type="entry name" value="ZF_ZZ_1"/>
    <property type="match status" value="2"/>
</dbReference>
<evidence type="ECO:0000256" key="4">
    <source>
        <dbReference type="PROSITE-ProRule" id="PRU00228"/>
    </source>
</evidence>
<dbReference type="Pfam" id="PF00569">
    <property type="entry name" value="ZZ"/>
    <property type="match status" value="2"/>
</dbReference>
<dbReference type="InterPro" id="IPR009060">
    <property type="entry name" value="UBA-like_sf"/>
</dbReference>
<dbReference type="SUPFAM" id="SSF57850">
    <property type="entry name" value="RING/U-box"/>
    <property type="match status" value="2"/>
</dbReference>
<evidence type="ECO:0000313" key="7">
    <source>
        <dbReference type="WBParaSite" id="SMUV_0000101701-mRNA-1"/>
    </source>
</evidence>
<dbReference type="CDD" id="cd02340">
    <property type="entry name" value="ZZ_NBR1_like"/>
    <property type="match status" value="2"/>
</dbReference>
<dbReference type="Proteomes" id="UP000046393">
    <property type="component" value="Unplaced"/>
</dbReference>
<sequence>MSENEHITKEYVKIKWDHHSEFRRFHLSLANGYTMLLNKIADAVPDFNEQLIWEGYLQFVSYEYVEIISRAEMHYYEEGDPIMMSSNEDFSYAVSLNGSSNLLKLYSQEVKANALPSNYSLLDEFRAKNVHKGVHCDSCGSEVVGIRYRCAVCANFDLCEKCERSGLHAEHEIMKRYVFPTTQLLGHIHPSRSSFSPELSEDEEGDPIMMSSNEDFSYAVSLNGSSNLLKLYSQEVKANALPSNYSLLDEFRAKNVHKGVHCDSCGSEVVGIRYRCAVCANFDLCEKCERSGLHAEHEIMKRYVFPKTRQLRRFLNLCRKYEVPPRGSFFNDAGEEPNFSTTNNVGDSNAPASFKQTMTNIGLNGSVLKDVVPQTLSTLKEATVWAHSVLSSLEKSVCGEAETANKGLVHGGNLDNFIAPSNSKDFKGDDVEVHNPIMETSDAPLVLADSKVRVDDEGAAVADGSTVMGNTSEDAKMSPTFSDGEDECRAGTPFVAPRPGPHSRHCFFIPEEGVCLDLKVATCVQEIESMGFDNCNGWITKLSILMDGDVSRVIEALPQDEKYAEILEIEQ</sequence>
<dbReference type="SUPFAM" id="SSF46934">
    <property type="entry name" value="UBA-like"/>
    <property type="match status" value="1"/>
</dbReference>
<dbReference type="SMART" id="SM00291">
    <property type="entry name" value="ZnF_ZZ"/>
    <property type="match status" value="2"/>
</dbReference>
<dbReference type="AlphaFoldDB" id="A0A0N5AA51"/>
<dbReference type="WBParaSite" id="SMUV_0000101701-mRNA-1">
    <property type="protein sequence ID" value="SMUV_0000101701-mRNA-1"/>
    <property type="gene ID" value="SMUV_0000101701"/>
</dbReference>
<feature type="domain" description="ZZ-type" evidence="5">
    <location>
        <begin position="131"/>
        <end position="182"/>
    </location>
</feature>
<dbReference type="Gene3D" id="3.30.60.90">
    <property type="match status" value="2"/>
</dbReference>
<dbReference type="Gene3D" id="1.10.8.10">
    <property type="entry name" value="DNA helicase RuvA subunit, C-terminal domain"/>
    <property type="match status" value="1"/>
</dbReference>
<keyword evidence="3" id="KW-0862">Zinc</keyword>
<keyword evidence="6" id="KW-1185">Reference proteome</keyword>
<dbReference type="InterPro" id="IPR043145">
    <property type="entry name" value="Znf_ZZ_sf"/>
</dbReference>
<dbReference type="InterPro" id="IPR000433">
    <property type="entry name" value="Znf_ZZ"/>
</dbReference>
<evidence type="ECO:0000313" key="6">
    <source>
        <dbReference type="Proteomes" id="UP000046393"/>
    </source>
</evidence>
<evidence type="ECO:0000256" key="3">
    <source>
        <dbReference type="ARBA" id="ARBA00022833"/>
    </source>
</evidence>
<feature type="domain" description="ZZ-type" evidence="5">
    <location>
        <begin position="257"/>
        <end position="308"/>
    </location>
</feature>
<accession>A0A0N5AA51</accession>
<organism evidence="6 7">
    <name type="scientific">Syphacia muris</name>
    <dbReference type="NCBI Taxonomy" id="451379"/>
    <lineage>
        <taxon>Eukaryota</taxon>
        <taxon>Metazoa</taxon>
        <taxon>Ecdysozoa</taxon>
        <taxon>Nematoda</taxon>
        <taxon>Chromadorea</taxon>
        <taxon>Rhabditida</taxon>
        <taxon>Spirurina</taxon>
        <taxon>Oxyuridomorpha</taxon>
        <taxon>Oxyuroidea</taxon>
        <taxon>Oxyuridae</taxon>
        <taxon>Syphacia</taxon>
    </lineage>
</organism>
<keyword evidence="2 4" id="KW-0863">Zinc-finger</keyword>
<evidence type="ECO:0000256" key="1">
    <source>
        <dbReference type="ARBA" id="ARBA00022723"/>
    </source>
</evidence>
<dbReference type="InterPro" id="IPR052260">
    <property type="entry name" value="Autophagy_Rcpt_SigReg"/>
</dbReference>
<dbReference type="GO" id="GO:0008270">
    <property type="term" value="F:zinc ion binding"/>
    <property type="evidence" value="ECO:0007669"/>
    <property type="project" value="UniProtKB-KW"/>
</dbReference>